<organism evidence="5 6">
    <name type="scientific">Alsobacter ponti</name>
    <dbReference type="NCBI Taxonomy" id="2962936"/>
    <lineage>
        <taxon>Bacteria</taxon>
        <taxon>Pseudomonadati</taxon>
        <taxon>Pseudomonadota</taxon>
        <taxon>Alphaproteobacteria</taxon>
        <taxon>Hyphomicrobiales</taxon>
        <taxon>Alsobacteraceae</taxon>
        <taxon>Alsobacter</taxon>
    </lineage>
</organism>
<gene>
    <name evidence="5" type="ORF">NK718_04955</name>
</gene>
<dbReference type="Pfam" id="PF00263">
    <property type="entry name" value="Secretin"/>
    <property type="match status" value="1"/>
</dbReference>
<feature type="chain" id="PRO_5046939634" evidence="2">
    <location>
        <begin position="37"/>
        <end position="514"/>
    </location>
</feature>
<evidence type="ECO:0000259" key="3">
    <source>
        <dbReference type="Pfam" id="PF00263"/>
    </source>
</evidence>
<evidence type="ECO:0000256" key="2">
    <source>
        <dbReference type="SAM" id="SignalP"/>
    </source>
</evidence>
<evidence type="ECO:0000256" key="1">
    <source>
        <dbReference type="RuleBase" id="RU004003"/>
    </source>
</evidence>
<dbReference type="InterPro" id="IPR001775">
    <property type="entry name" value="GspD/PilQ"/>
</dbReference>
<dbReference type="InterPro" id="IPR032789">
    <property type="entry name" value="T2SS-T3SS_pil_N"/>
</dbReference>
<dbReference type="PANTHER" id="PTHR30332:SF17">
    <property type="entry name" value="TYPE IV PILIATION SYSTEM PROTEIN DR_0774-RELATED"/>
    <property type="match status" value="1"/>
</dbReference>
<feature type="signal peptide" evidence="2">
    <location>
        <begin position="1"/>
        <end position="36"/>
    </location>
</feature>
<dbReference type="EMBL" id="JANCLU010000003">
    <property type="protein sequence ID" value="MCP8937855.1"/>
    <property type="molecule type" value="Genomic_DNA"/>
</dbReference>
<dbReference type="Pfam" id="PF13629">
    <property type="entry name" value="T2SS-T3SS_pil_N"/>
    <property type="match status" value="1"/>
</dbReference>
<dbReference type="PROSITE" id="PS51257">
    <property type="entry name" value="PROKAR_LIPOPROTEIN"/>
    <property type="match status" value="1"/>
</dbReference>
<comment type="caution">
    <text evidence="5">The sequence shown here is derived from an EMBL/GenBank/DDBJ whole genome shotgun (WGS) entry which is preliminary data.</text>
</comment>
<evidence type="ECO:0000259" key="4">
    <source>
        <dbReference type="Pfam" id="PF13629"/>
    </source>
</evidence>
<proteinExistence type="inferred from homology"/>
<evidence type="ECO:0000313" key="5">
    <source>
        <dbReference type="EMBL" id="MCP8937855.1"/>
    </source>
</evidence>
<keyword evidence="6" id="KW-1185">Reference proteome</keyword>
<feature type="domain" description="Type II/III secretion system secretin-like" evidence="3">
    <location>
        <begin position="287"/>
        <end position="451"/>
    </location>
</feature>
<accession>A0ABT1L8N3</accession>
<feature type="domain" description="Pilus formation protein N-terminal" evidence="4">
    <location>
        <begin position="52"/>
        <end position="120"/>
    </location>
</feature>
<dbReference type="PRINTS" id="PR00811">
    <property type="entry name" value="BCTERIALGSPD"/>
</dbReference>
<dbReference type="InterPro" id="IPR004846">
    <property type="entry name" value="T2SS/T3SS_dom"/>
</dbReference>
<dbReference type="PANTHER" id="PTHR30332">
    <property type="entry name" value="PROBABLE GENERAL SECRETION PATHWAY PROTEIN D"/>
    <property type="match status" value="1"/>
</dbReference>
<sequence>MASSRGNARSSASRFWRLAGASLVATGLLACGPAFAQTNQNLGASEQARLQRVRVVINKSDTFRVERPFSDVLVGSSDIADVLPLSDRMLYILGKKVGTTNVSLYDRDKRLLGVVDVEVALDTRNVEGKIRSAAPSDIKVTDIDGKLVLSGSAHDAQAVDRAMSVARDLAPRGVVNAVTVTQPQQVMLQVRFLEVQRNAGREFGVRWSAYKKGAGALELGTRGQSGMFYPPTAQGSQTTTVLPNGTTITEQLPFILGAIGGNAGWAGTIFTQLINTNNFQLNAVISALEETGLARRLAEPNLIALSGDTASFLAGGEIPYPVASGSGSSAAPAVAFKEYGVQLNFTPTVLANGVMNIVVAPEVSDLDYANAVFLNGTQVPGLTKRRAKTTVELRDGQSFAIAGLLSAQSARNANQVPWLGSIPILGTLFKSTAFQENETELVLIVTPHLVKPVPPGKQLRSPLDSTLPSNDADFFLANRSDVKKSFREYVSRGGDIKGPYGHIVEGAPGASAAN</sequence>
<keyword evidence="2" id="KW-0732">Signal</keyword>
<reference evidence="5 6" key="1">
    <citation type="submission" date="2022-07" db="EMBL/GenBank/DDBJ databases">
        <authorList>
            <person name="Li W.-J."/>
            <person name="Deng Q.-Q."/>
        </authorList>
    </citation>
    <scope>NUCLEOTIDE SEQUENCE [LARGE SCALE GENOMIC DNA]</scope>
    <source>
        <strain evidence="5 6">SYSU M60028</strain>
    </source>
</reference>
<dbReference type="RefSeq" id="WP_254739221.1">
    <property type="nucleotide sequence ID" value="NZ_JANCLU010000003.1"/>
</dbReference>
<comment type="similarity">
    <text evidence="1">Belongs to the bacterial secretin family.</text>
</comment>
<dbReference type="InterPro" id="IPR050810">
    <property type="entry name" value="Bact_Secretion_Sys_Channel"/>
</dbReference>
<protein>
    <submittedName>
        <fullName evidence="5">Type II and III secretion system protein family protein</fullName>
    </submittedName>
</protein>
<evidence type="ECO:0000313" key="6">
    <source>
        <dbReference type="Proteomes" id="UP001205890"/>
    </source>
</evidence>
<dbReference type="PRINTS" id="PR01032">
    <property type="entry name" value="PHAGEIV"/>
</dbReference>
<name>A0ABT1L8N3_9HYPH</name>
<dbReference type="Proteomes" id="UP001205890">
    <property type="component" value="Unassembled WGS sequence"/>
</dbReference>